<evidence type="ECO:0000256" key="1">
    <source>
        <dbReference type="ARBA" id="ARBA00007430"/>
    </source>
</evidence>
<dbReference type="Gene3D" id="3.40.50.720">
    <property type="entry name" value="NAD(P)-binding Rossmann-like Domain"/>
    <property type="match status" value="2"/>
</dbReference>
<dbReference type="Proteomes" id="UP001501337">
    <property type="component" value="Unassembled WGS sequence"/>
</dbReference>
<keyword evidence="2" id="KW-1133">Transmembrane helix</keyword>
<name>A0ABP7NV85_9GAMM</name>
<keyword evidence="2" id="KW-0472">Membrane</keyword>
<evidence type="ECO:0000259" key="3">
    <source>
        <dbReference type="Pfam" id="PF02719"/>
    </source>
</evidence>
<dbReference type="PANTHER" id="PTHR43318:SF1">
    <property type="entry name" value="POLYSACCHARIDE BIOSYNTHESIS PROTEIN EPSC-RELATED"/>
    <property type="match status" value="1"/>
</dbReference>
<evidence type="ECO:0000313" key="4">
    <source>
        <dbReference type="EMBL" id="GAA3954811.1"/>
    </source>
</evidence>
<evidence type="ECO:0000313" key="5">
    <source>
        <dbReference type="Proteomes" id="UP001501337"/>
    </source>
</evidence>
<accession>A0ABP7NV85</accession>
<reference evidence="5" key="1">
    <citation type="journal article" date="2019" name="Int. J. Syst. Evol. Microbiol.">
        <title>The Global Catalogue of Microorganisms (GCM) 10K type strain sequencing project: providing services to taxonomists for standard genome sequencing and annotation.</title>
        <authorList>
            <consortium name="The Broad Institute Genomics Platform"/>
            <consortium name="The Broad Institute Genome Sequencing Center for Infectious Disease"/>
            <person name="Wu L."/>
            <person name="Ma J."/>
        </authorList>
    </citation>
    <scope>NUCLEOTIDE SEQUENCE [LARGE SCALE GENOMIC DNA]</scope>
    <source>
        <strain evidence="5">JCM 17555</strain>
    </source>
</reference>
<dbReference type="InterPro" id="IPR003869">
    <property type="entry name" value="Polysac_CapD-like"/>
</dbReference>
<dbReference type="RefSeq" id="WP_344804281.1">
    <property type="nucleotide sequence ID" value="NZ_BAABBO010000007.1"/>
</dbReference>
<dbReference type="PANTHER" id="PTHR43318">
    <property type="entry name" value="UDP-N-ACETYLGLUCOSAMINE 4,6-DEHYDRATASE"/>
    <property type="match status" value="1"/>
</dbReference>
<sequence length="660" mass="72257">MINTLLTLDRRPKQVILVLIDSLLLLLAAVAAYSLRLETLFDPTRAHFIAFGVTVFSSVTCFAMLGLYRAMVRFLSQRALSSVISGAVFSSLMLVMMMSVTDAFIPRSVPIIYFMMVIMLVGGFRVGLRSLIAIIMRYNAGKANNYERERVVIYGAGSAGHQLLTALQHQPLFEPVAFIDDNRAIQKTTISGLSVHPARNLSTLVEQHGVSRILLAISSASHARRAEILLFLEPFGLKVQTIPSFEDLVYRNHGIGELRDIEVEDLLGRDPVPGLSELVSKPITDRCVMVTGAGGSIGSELCRQIVKQGAKKLVLLDICEYALYKISHELTGMKAKLDSRIEVIPVLGSVQSANRLKSIVSSFGVQTLYHAAAYKHVPIVEQNMIEGVRNNVLGTYNAAEAALAAGVDSFVLVSTDKAVRPVNVMGASKRLAELVLQGMAKRESQTKFSIVRFGNVLGSSGSVVPLFREQIRNGGPVTVTHRDVIRYFMTIPEAAGLVIQAGALGSELESGSLFLLDMGKPVNIAQFAMKMIRLMGHKVRGVDSAEGIEIVYTGLRPGEKLYEELLITEDSQQTRHPRILTVREPSLEWAEVQDLLRKVTRACDKFDCEAMTSLLRVAPLGYEPAGDCADLVWHQRLSKPSRPLSLTADTQSGAKVVKIA</sequence>
<dbReference type="InterPro" id="IPR051203">
    <property type="entry name" value="Polysaccharide_Synthase-Rel"/>
</dbReference>
<dbReference type="CDD" id="cd05237">
    <property type="entry name" value="UDP_invert_4-6DH_SDR_e"/>
    <property type="match status" value="1"/>
</dbReference>
<feature type="transmembrane region" description="Helical" evidence="2">
    <location>
        <begin position="47"/>
        <end position="68"/>
    </location>
</feature>
<feature type="transmembrane region" description="Helical" evidence="2">
    <location>
        <begin position="111"/>
        <end position="128"/>
    </location>
</feature>
<dbReference type="InterPro" id="IPR029063">
    <property type="entry name" value="SAM-dependent_MTases_sf"/>
</dbReference>
<dbReference type="SUPFAM" id="SSF51735">
    <property type="entry name" value="NAD(P)-binding Rossmann-fold domains"/>
    <property type="match status" value="1"/>
</dbReference>
<comment type="caution">
    <text evidence="4">The sequence shown here is derived from an EMBL/GenBank/DDBJ whole genome shotgun (WGS) entry which is preliminary data.</text>
</comment>
<comment type="similarity">
    <text evidence="1">Belongs to the polysaccharide synthase family.</text>
</comment>
<organism evidence="4 5">
    <name type="scientific">Allohahella marinimesophila</name>
    <dbReference type="NCBI Taxonomy" id="1054972"/>
    <lineage>
        <taxon>Bacteria</taxon>
        <taxon>Pseudomonadati</taxon>
        <taxon>Pseudomonadota</taxon>
        <taxon>Gammaproteobacteria</taxon>
        <taxon>Oceanospirillales</taxon>
        <taxon>Hahellaceae</taxon>
        <taxon>Allohahella</taxon>
    </lineage>
</organism>
<keyword evidence="2" id="KW-0812">Transmembrane</keyword>
<gene>
    <name evidence="4" type="ORF">GCM10022278_11790</name>
</gene>
<protein>
    <submittedName>
        <fullName evidence="4">Nucleoside-diphosphate sugar epimerase/dehydratase</fullName>
    </submittedName>
</protein>
<feature type="transmembrane region" description="Helical" evidence="2">
    <location>
        <begin position="80"/>
        <end position="105"/>
    </location>
</feature>
<evidence type="ECO:0000256" key="2">
    <source>
        <dbReference type="SAM" id="Phobius"/>
    </source>
</evidence>
<feature type="transmembrane region" description="Helical" evidence="2">
    <location>
        <begin position="15"/>
        <end position="35"/>
    </location>
</feature>
<dbReference type="Pfam" id="PF02719">
    <property type="entry name" value="Polysacc_synt_2"/>
    <property type="match status" value="1"/>
</dbReference>
<proteinExistence type="inferred from homology"/>
<dbReference type="InterPro" id="IPR036291">
    <property type="entry name" value="NAD(P)-bd_dom_sf"/>
</dbReference>
<keyword evidence="5" id="KW-1185">Reference proteome</keyword>
<dbReference type="EMBL" id="BAABBO010000007">
    <property type="protein sequence ID" value="GAA3954811.1"/>
    <property type="molecule type" value="Genomic_DNA"/>
</dbReference>
<dbReference type="Pfam" id="PF13727">
    <property type="entry name" value="CoA_binding_3"/>
    <property type="match status" value="1"/>
</dbReference>
<dbReference type="SUPFAM" id="SSF53335">
    <property type="entry name" value="S-adenosyl-L-methionine-dependent methyltransferases"/>
    <property type="match status" value="1"/>
</dbReference>
<feature type="domain" description="Polysaccharide biosynthesis protein CapD-like" evidence="3">
    <location>
        <begin position="288"/>
        <end position="583"/>
    </location>
</feature>